<accession>A0A1Y0EKX5</accession>
<feature type="transmembrane region" description="Helical" evidence="2">
    <location>
        <begin position="66"/>
        <end position="87"/>
    </location>
</feature>
<evidence type="ECO:0000256" key="1">
    <source>
        <dbReference type="SAM" id="MobiDB-lite"/>
    </source>
</evidence>
<dbReference type="EMBL" id="CP021455">
    <property type="protein sequence ID" value="ARU04100.1"/>
    <property type="molecule type" value="Genomic_DNA"/>
</dbReference>
<name>A0A1Y0EKX5_9BURK</name>
<evidence type="ECO:0000313" key="3">
    <source>
        <dbReference type="EMBL" id="ARU04100.1"/>
    </source>
</evidence>
<feature type="region of interest" description="Disordered" evidence="1">
    <location>
        <begin position="1"/>
        <end position="21"/>
    </location>
</feature>
<organism evidence="3 4">
    <name type="scientific">Comamonas serinivorans</name>
    <dbReference type="NCBI Taxonomy" id="1082851"/>
    <lineage>
        <taxon>Bacteria</taxon>
        <taxon>Pseudomonadati</taxon>
        <taxon>Pseudomonadota</taxon>
        <taxon>Betaproteobacteria</taxon>
        <taxon>Burkholderiales</taxon>
        <taxon>Comamonadaceae</taxon>
        <taxon>Comamonas</taxon>
    </lineage>
</organism>
<sequence length="94" mass="9606">MNGTRQLSNVNSDVQGGSGGVADSDPILITDFFDGIVSPPIDGSAGWVRLTFSDAPVVTPPAPAPVPALGMAGVVSLSALMLGMGVFRRQRLNP</sequence>
<proteinExistence type="predicted"/>
<feature type="compositionally biased region" description="Polar residues" evidence="1">
    <location>
        <begin position="1"/>
        <end position="15"/>
    </location>
</feature>
<reference evidence="3 4" key="1">
    <citation type="submission" date="2017-05" db="EMBL/GenBank/DDBJ databases">
        <authorList>
            <person name="Song R."/>
            <person name="Chenine A.L."/>
            <person name="Ruprecht R.M."/>
        </authorList>
    </citation>
    <scope>NUCLEOTIDE SEQUENCE [LARGE SCALE GENOMIC DNA]</scope>
    <source>
        <strain evidence="3 4">DSM 26136</strain>
    </source>
</reference>
<dbReference type="Proteomes" id="UP000196138">
    <property type="component" value="Chromosome"/>
</dbReference>
<dbReference type="KEGG" id="cser:CCO03_04890"/>
<evidence type="ECO:0008006" key="5">
    <source>
        <dbReference type="Google" id="ProtNLM"/>
    </source>
</evidence>
<evidence type="ECO:0000313" key="4">
    <source>
        <dbReference type="Proteomes" id="UP000196138"/>
    </source>
</evidence>
<protein>
    <recommendedName>
        <fullName evidence="5">IPTL-CTERM protein sorting domain-containing protein</fullName>
    </recommendedName>
</protein>
<dbReference type="AlphaFoldDB" id="A0A1Y0EKX5"/>
<gene>
    <name evidence="3" type="ORF">CCO03_04890</name>
</gene>
<keyword evidence="2" id="KW-1133">Transmembrane helix</keyword>
<keyword evidence="2" id="KW-0472">Membrane</keyword>
<evidence type="ECO:0000256" key="2">
    <source>
        <dbReference type="SAM" id="Phobius"/>
    </source>
</evidence>
<keyword evidence="4" id="KW-1185">Reference proteome</keyword>
<keyword evidence="2" id="KW-0812">Transmembrane</keyword>